<evidence type="ECO:0000313" key="3">
    <source>
        <dbReference type="EMBL" id="PQA59724.1"/>
    </source>
</evidence>
<dbReference type="GO" id="GO:0016020">
    <property type="term" value="C:membrane"/>
    <property type="evidence" value="ECO:0007669"/>
    <property type="project" value="InterPro"/>
</dbReference>
<keyword evidence="4" id="KW-1185">Reference proteome</keyword>
<protein>
    <recommendedName>
        <fullName evidence="2">Signal transduction histidine kinase internal region domain-containing protein</fullName>
    </recommendedName>
</protein>
<evidence type="ECO:0000259" key="2">
    <source>
        <dbReference type="Pfam" id="PF06580"/>
    </source>
</evidence>
<feature type="transmembrane region" description="Helical" evidence="1">
    <location>
        <begin position="231"/>
        <end position="253"/>
    </location>
</feature>
<dbReference type="OrthoDB" id="9792992at2"/>
<comment type="caution">
    <text evidence="3">The sequence shown here is derived from an EMBL/GenBank/DDBJ whole genome shotgun (WGS) entry which is preliminary data.</text>
</comment>
<feature type="transmembrane region" description="Helical" evidence="1">
    <location>
        <begin position="313"/>
        <end position="331"/>
    </location>
</feature>
<dbReference type="AlphaFoldDB" id="A0A2S7IPT1"/>
<reference evidence="4" key="1">
    <citation type="submission" date="2018-02" db="EMBL/GenBank/DDBJ databases">
        <title>Genome sequencing of Solimonas sp. HR-BB.</title>
        <authorList>
            <person name="Lee Y."/>
            <person name="Jeon C.O."/>
        </authorList>
    </citation>
    <scope>NUCLEOTIDE SEQUENCE [LARGE SCALE GENOMIC DNA]</scope>
    <source>
        <strain evidence="4">HR-U</strain>
    </source>
</reference>
<dbReference type="Pfam" id="PF06580">
    <property type="entry name" value="His_kinase"/>
    <property type="match status" value="1"/>
</dbReference>
<feature type="transmembrane region" description="Helical" evidence="1">
    <location>
        <begin position="35"/>
        <end position="59"/>
    </location>
</feature>
<feature type="transmembrane region" description="Helical" evidence="1">
    <location>
        <begin position="130"/>
        <end position="151"/>
    </location>
</feature>
<dbReference type="EMBL" id="PTRA01000001">
    <property type="protein sequence ID" value="PQA59724.1"/>
    <property type="molecule type" value="Genomic_DNA"/>
</dbReference>
<feature type="domain" description="Signal transduction histidine kinase internal region" evidence="2">
    <location>
        <begin position="168"/>
        <end position="216"/>
    </location>
</feature>
<evidence type="ECO:0000256" key="1">
    <source>
        <dbReference type="SAM" id="Phobius"/>
    </source>
</evidence>
<accession>A0A2S7IPT1</accession>
<dbReference type="Proteomes" id="UP000239590">
    <property type="component" value="Unassembled WGS sequence"/>
</dbReference>
<dbReference type="InterPro" id="IPR050640">
    <property type="entry name" value="Bact_2-comp_sensor_kinase"/>
</dbReference>
<feature type="transmembrane region" description="Helical" evidence="1">
    <location>
        <begin position="71"/>
        <end position="89"/>
    </location>
</feature>
<feature type="transmembrane region" description="Helical" evidence="1">
    <location>
        <begin position="9"/>
        <end position="29"/>
    </location>
</feature>
<feature type="transmembrane region" description="Helical" evidence="1">
    <location>
        <begin position="378"/>
        <end position="401"/>
    </location>
</feature>
<gene>
    <name evidence="3" type="ORF">C5O19_08855</name>
</gene>
<evidence type="ECO:0000313" key="4">
    <source>
        <dbReference type="Proteomes" id="UP000239590"/>
    </source>
</evidence>
<keyword evidence="1" id="KW-0472">Membrane</keyword>
<dbReference type="GO" id="GO:0000155">
    <property type="term" value="F:phosphorelay sensor kinase activity"/>
    <property type="evidence" value="ECO:0007669"/>
    <property type="project" value="InterPro"/>
</dbReference>
<feature type="transmembrane region" description="Helical" evidence="1">
    <location>
        <begin position="265"/>
        <end position="292"/>
    </location>
</feature>
<keyword evidence="1" id="KW-1133">Transmembrane helix</keyword>
<name>A0A2S7IPT1_9BACT</name>
<dbReference type="InterPro" id="IPR010559">
    <property type="entry name" value="Sig_transdc_His_kin_internal"/>
</dbReference>
<dbReference type="RefSeq" id="WP_104711436.1">
    <property type="nucleotide sequence ID" value="NZ_PTRA01000001.1"/>
</dbReference>
<keyword evidence="1" id="KW-0812">Transmembrane</keyword>
<sequence>MLYLPRHRTVFITQFIVLFLFWYLVKYYLSKDTLYLYTSTFLVAFVFALMGLLSYEIIIKSIFSTEQNKSLLGRIFCFGSVLLLSQVVLEVVNLSKSIPFVAYVDRIMHPGDAIKSFMVALSGWSQRTWALSRLLGSLVLYSLLGFCYLAVDTFYRRRQLSLAARESELGLLKTQINPHFLYNALNTIYGQSLRENQSSITESIQQIATQARKMLTVEKALEIPAFSKKKVLVKVSVCLGLVSFAYYAYLYYITHPTPENAFLPFIWYKIIAGVEGTLVKGLIWSIFTYIYFRFLFQRLWTKKDVGIAIVWKGLNYLAGLWVLAFAYWIVINIQFTFNQWLVRIGSPYQGSIYGFGTQYFWEVTHTLMDYQRMLRSVWVIWVSSTIPYLGTAVVYQAILWYQQSRHLEKQVQKQKKLNSNPYLLDQLQSLLRGQPSLVGTATGQSFQQLVALMAYIQDTDAEKQVPLTSELTFVKAYLDFQRKRIPTDTSIVIQTELPTHIPALSIAPLLLIPFIENAFQYGIRTDAPCWIRLEISCKGSQLIMKLANTVVPQTNLPNSSGIGLKNVKKRLHLLYDRQHTLEIHSNEHTYQVYLCIHLDHY</sequence>
<dbReference type="PANTHER" id="PTHR34220">
    <property type="entry name" value="SENSOR HISTIDINE KINASE YPDA"/>
    <property type="match status" value="1"/>
</dbReference>
<dbReference type="PANTHER" id="PTHR34220:SF7">
    <property type="entry name" value="SENSOR HISTIDINE KINASE YPDA"/>
    <property type="match status" value="1"/>
</dbReference>
<proteinExistence type="predicted"/>
<organism evidence="3 4">
    <name type="scientific">Siphonobacter curvatus</name>
    <dbReference type="NCBI Taxonomy" id="2094562"/>
    <lineage>
        <taxon>Bacteria</taxon>
        <taxon>Pseudomonadati</taxon>
        <taxon>Bacteroidota</taxon>
        <taxon>Cytophagia</taxon>
        <taxon>Cytophagales</taxon>
        <taxon>Cytophagaceae</taxon>
        <taxon>Siphonobacter</taxon>
    </lineage>
</organism>